<dbReference type="EMBL" id="VJZT01000018">
    <property type="protein sequence ID" value="TRX35949.1"/>
    <property type="molecule type" value="Genomic_DNA"/>
</dbReference>
<dbReference type="PANTHER" id="PTHR32305:SF15">
    <property type="entry name" value="PROTEIN RHSA-RELATED"/>
    <property type="match status" value="1"/>
</dbReference>
<gene>
    <name evidence="6" type="ORF">FNW21_14100</name>
</gene>
<dbReference type="GO" id="GO:0005576">
    <property type="term" value="C:extracellular region"/>
    <property type="evidence" value="ECO:0007669"/>
    <property type="project" value="UniProtKB-SubCell"/>
</dbReference>
<dbReference type="Gene3D" id="2.40.128.340">
    <property type="match status" value="1"/>
</dbReference>
<comment type="caution">
    <text evidence="6">The sequence shown here is derived from an EMBL/GenBank/DDBJ whole genome shotgun (WGS) entry which is preliminary data.</text>
</comment>
<accession>A0A553DT93</accession>
<name>A0A553DT93_9FLAO</name>
<dbReference type="SUPFAM" id="SSF69318">
    <property type="entry name" value="Integrin alpha N-terminal domain"/>
    <property type="match status" value="1"/>
</dbReference>
<dbReference type="InterPro" id="IPR028994">
    <property type="entry name" value="Integrin_alpha_N"/>
</dbReference>
<dbReference type="Pfam" id="PF13517">
    <property type="entry name" value="FG-GAP_3"/>
    <property type="match status" value="1"/>
</dbReference>
<proteinExistence type="predicted"/>
<reference evidence="6 7" key="1">
    <citation type="submission" date="2019-07" db="EMBL/GenBank/DDBJ databases">
        <title>Novel species of Flavobacterium.</title>
        <authorList>
            <person name="Liu Q."/>
            <person name="Xin Y.-H."/>
        </authorList>
    </citation>
    <scope>NUCLEOTIDE SEQUENCE [LARGE SCALE GENOMIC DNA]</scope>
    <source>
        <strain evidence="6 7">LB1R34</strain>
    </source>
</reference>
<keyword evidence="2" id="KW-0964">Secreted</keyword>
<evidence type="ECO:0000313" key="7">
    <source>
        <dbReference type="Proteomes" id="UP000316371"/>
    </source>
</evidence>
<dbReference type="Proteomes" id="UP000316371">
    <property type="component" value="Unassembled WGS sequence"/>
</dbReference>
<dbReference type="RefSeq" id="WP_144257399.1">
    <property type="nucleotide sequence ID" value="NZ_VJZT01000018.1"/>
</dbReference>
<keyword evidence="7" id="KW-1185">Reference proteome</keyword>
<dbReference type="NCBIfam" id="TIGR03696">
    <property type="entry name" value="Rhs_assc_core"/>
    <property type="match status" value="1"/>
</dbReference>
<dbReference type="InterPro" id="IPR050708">
    <property type="entry name" value="T6SS_VgrG/RHS"/>
</dbReference>
<evidence type="ECO:0000256" key="2">
    <source>
        <dbReference type="ARBA" id="ARBA00022525"/>
    </source>
</evidence>
<dbReference type="GO" id="GO:0005737">
    <property type="term" value="C:cytoplasm"/>
    <property type="evidence" value="ECO:0007669"/>
    <property type="project" value="InterPro"/>
</dbReference>
<organism evidence="6 7">
    <name type="scientific">Flavobacterium restrictum</name>
    <dbReference type="NCBI Taxonomy" id="2594428"/>
    <lineage>
        <taxon>Bacteria</taxon>
        <taxon>Pseudomonadati</taxon>
        <taxon>Bacteroidota</taxon>
        <taxon>Flavobacteriia</taxon>
        <taxon>Flavobacteriales</taxon>
        <taxon>Flavobacteriaceae</taxon>
        <taxon>Flavobacterium</taxon>
    </lineage>
</organism>
<dbReference type="InterPro" id="IPR022385">
    <property type="entry name" value="Rhs_assc_core"/>
</dbReference>
<keyword evidence="3 5" id="KW-0732">Signal</keyword>
<feature type="signal peptide" evidence="5">
    <location>
        <begin position="1"/>
        <end position="18"/>
    </location>
</feature>
<evidence type="ECO:0000313" key="6">
    <source>
        <dbReference type="EMBL" id="TRX35949.1"/>
    </source>
</evidence>
<dbReference type="Gene3D" id="2.180.10.10">
    <property type="entry name" value="RHS repeat-associated core"/>
    <property type="match status" value="3"/>
</dbReference>
<evidence type="ECO:0000256" key="4">
    <source>
        <dbReference type="ARBA" id="ARBA00023026"/>
    </source>
</evidence>
<feature type="chain" id="PRO_5022078597" description="Insecticide toxin TcdB middle/N-terminal domain-containing protein" evidence="5">
    <location>
        <begin position="19"/>
        <end position="2368"/>
    </location>
</feature>
<comment type="subcellular location">
    <subcellularLocation>
        <location evidence="1">Secreted</location>
    </subcellularLocation>
</comment>
<dbReference type="OrthoDB" id="6225685at2"/>
<sequence length="2368" mass="259161">MKKIYLLLILFIANSISAQTEGTPVQGVVPIKRILPTETTAKTSTTKTTTTATSTAKLAVAPTVTGTSQEVGITEGQLSVSLTGGASYGIPIAVPPGINGVVPQIALTYTSQGGNGMAGYGWNVSGVSAITRIPRTKFHDTVVGGVNLDANDRFALDGQRLILKTGTPYGAAGTIYETENFSNLKITAVGVSLLGAAYGPASFKVAYPDGSTAYYGTTTDSNSITTWGIAYWENPQGVRISYTYNNANNTITIASIKYGSVGTATTINEVKFNYITRLRPEQTYIGGQSIVTNTILNKIETIGNGVGFRSYALLQEPTSLNYQRLIKITETSGDGTKSYNPTVFSYDTTTNDNLFGVNPNKPQLTLSNITGINAGTEVADFDGDGKNDFIIYPKTGTDSYKKYWIYNNIYGGSINIGWEHAVGDFTSIFATSFLVGDSNNGYKLMPQQGWTVVKNNNDQNYSFSIYSIGTFGVGLQYTKTVAFPSVAIDNGCTGSTITKIFPKKILSGDFNGDGLTDAIAIDNSLSADVCDSDYNTTTITVNSQSVYFIDLKKDVNNLSTPIGNINEIATNDTNIQVIDFNSDGKSDFMVLTEGKVTVYTLGTTNNLIVLATYTDAGLQANKPCLLGDFNGDGKTDFVIPQADEQDSWCFYNVTGKGFVKIEKAIGIIYHTNKSIETEINGDWHHRSVNIQEYNYIANDFNGDGKTDILNQYNYSFDHINNYTTSYGRRVFDGSDFTGKGSSIFTVFTLGENKYTTATDIVFSYTQKSISGLIHSYPIPLFTNHTKPNLNLEYSLLTDNTIYTFNCNKDNRIDSRLTAITTGNGVTKSITYKPLDIVSTFPLNNYSPTPYKSIYPNTDIVVSPSFQVVSMLEQQSVSVYKKQLFAYAGATSNVEGLGFLGFRATMHTNWFETDNQIISSVTKFDPNMRAAAIENYTYQGLITPEFVANRTAPTTGIPNRIVKTNYTQTGSETLTASGVILLQPGTTGTSIKPTTGNAFTATILPNYDSTGFAETGTTPDSSLITKSLWGYEASLSPTKVYKLLNVQSKNYNLLDSTSSETNTLYDTYSNPTEAITKLKNAGIDEQVTTTTVKYATPYTAGRPASKIQNVTASGNSMTSKEIYTYGTGVESNLLKQIDKYGNTTTAITEKNDYDAFGNIVVKKILATGITERKTSYAYDTTGRFLTESTDVEGFKNTFEYNPNGTLKSKTNQTELGTTNNSLTTSYDYDVWFKKIQTTNYLGKTTNYAYKREVEKTKITTTGGDDGSWSEELFDELGRKIKTSVKDIQGNTSYKDYKYDIYDRNFSISEPNSTTQSNTTEYDVYGRPKTITYFTGKIVSMVYDKLKTTVTDSSTGKSKASTKNAMGNVVALEENVPGVATNGIINYTYFANGNLKETNYDTTKITITQDGWGRKTSLKDSSAGTYTYEYNALGESTKETTPNGTTTYTLDPATSKITSKTIVGKAPVTTNTKTVYTYNDTTDKLLQKTVFTDTEDGSKTIMTLYTYDDKKRLSTTKETTGYGAVFDKTIGYDAWGRPNVETSTATLNGKSSTSTITTTYVNGYAQKTTNAAGTVLWETTEVNARGQLTKATLGNGIAINNTYDQYGYVTNMKHTLTATATTVMELTNDFDAQRGNLKSRTNGMFNTNDSFGYDFQDRLISYPNALGVVEKQTYMDDGRIDTNTLGTYKYNNAQMKYQNTSVTLTPEATGYYVNREGVFNDSMEERANWNKQPYNPTAISFDDTNAHSGKNSLKINTTGTGQAVAYVQSNKLIKIDNTTDTQYTFSGWVKTDSPTAQLTLFEFKENETAYFTKVESVATATVGQWKFITKTVTVPATIKYLNIRADNVGTGTVWFDDVIIRKTSNAALVNLPIPDATYKDRKLAITYNTFKSPVSISEAGVDKMSFTYNDNNDRSVMFYGSLDVDKNLRPNRKYYSADGTMEIKENTKTGAIEFITYLGGDGYSAPVVYKKTYPSTGTPQEQILYLHRDYQGSILAITNDVGLVLEKRLFDAWGNIAKVQDGAGNTLSGLTLLDRGYTGHEHLQSVGLIDMNARLYDPKLHRFLQPDNYVQDPSNTQNYNRYGYVLNNPLAYTDESGEEYGDGDCHCIHEGNQPPTYTPEQQNGLAQFIKGVFESDWVSRNFSARNFDEAGTAIGKGFRDATNFVVGGISRLFGGRSASAPEFHVGNVGQAFSNFGQQATVFGGSYAGVIATNNITFGMVQMPNTFTGTNFEGAERLGRYLGDITSMVQGAIEDIGAGVGEVLSLGVATVPAGAVAIHGSSLVAGSAYAGLAEAKGLFDYFARDRSGGGKGTTFRGGSKESRDGYLTKQPKDFQRWYHTFYKKNSGGPNISDSEIDELLEEWNRMGRPKS</sequence>
<keyword evidence="4" id="KW-0843">Virulence</keyword>
<dbReference type="InterPro" id="IPR008979">
    <property type="entry name" value="Galactose-bd-like_sf"/>
</dbReference>
<evidence type="ECO:0008006" key="8">
    <source>
        <dbReference type="Google" id="ProtNLM"/>
    </source>
</evidence>
<protein>
    <recommendedName>
        <fullName evidence="8">Insecticide toxin TcdB middle/N-terminal domain-containing protein</fullName>
    </recommendedName>
</protein>
<dbReference type="PANTHER" id="PTHR32305">
    <property type="match status" value="1"/>
</dbReference>
<evidence type="ECO:0000256" key="5">
    <source>
        <dbReference type="SAM" id="SignalP"/>
    </source>
</evidence>
<dbReference type="InterPro" id="IPR013517">
    <property type="entry name" value="FG-GAP"/>
</dbReference>
<dbReference type="InterPro" id="IPR003284">
    <property type="entry name" value="Sal_SpvB"/>
</dbReference>
<dbReference type="Pfam" id="PF03534">
    <property type="entry name" value="SpvB"/>
    <property type="match status" value="1"/>
</dbReference>
<evidence type="ECO:0000256" key="3">
    <source>
        <dbReference type="ARBA" id="ARBA00022729"/>
    </source>
</evidence>
<dbReference type="Gene3D" id="2.60.120.260">
    <property type="entry name" value="Galactose-binding domain-like"/>
    <property type="match status" value="1"/>
</dbReference>
<evidence type="ECO:0000256" key="1">
    <source>
        <dbReference type="ARBA" id="ARBA00004613"/>
    </source>
</evidence>
<dbReference type="SUPFAM" id="SSF49785">
    <property type="entry name" value="Galactose-binding domain-like"/>
    <property type="match status" value="1"/>
</dbReference>